<evidence type="ECO:0000313" key="1">
    <source>
        <dbReference type="EMBL" id="TMS58803.1"/>
    </source>
</evidence>
<gene>
    <name evidence="1" type="ORF">MW7_008870</name>
</gene>
<proteinExistence type="predicted"/>
<dbReference type="Proteomes" id="UP000004277">
    <property type="component" value="Unassembled WGS sequence"/>
</dbReference>
<sequence>MSFAVAGNAHACQFSWYHYGEDSTRALIAQEIGSHVSDEYCARFNAKHQLFIQSTAYVLNNVVIGHSIVGIRPRGSKVHPAETFTMVSYDTAGRTSGDAQRLAVRATVRALDNLMSELKTYKVSE</sequence>
<keyword evidence="2" id="KW-1185">Reference proteome</keyword>
<name>A0ACD3SRU1_9BURK</name>
<organism evidence="1 2">
    <name type="scientific">Imbroritus primus</name>
    <dbReference type="NCBI Taxonomy" id="3058603"/>
    <lineage>
        <taxon>Bacteria</taxon>
        <taxon>Pseudomonadati</taxon>
        <taxon>Pseudomonadota</taxon>
        <taxon>Betaproteobacteria</taxon>
        <taxon>Burkholderiales</taxon>
        <taxon>Burkholderiaceae</taxon>
        <taxon>Imbroritus</taxon>
    </lineage>
</organism>
<dbReference type="EMBL" id="AKCV02000015">
    <property type="protein sequence ID" value="TMS58803.1"/>
    <property type="molecule type" value="Genomic_DNA"/>
</dbReference>
<accession>A0ACD3SRU1</accession>
<reference evidence="1" key="1">
    <citation type="submission" date="2019-05" db="EMBL/GenBank/DDBJ databases">
        <title>Revised genome assembly of Burkholderiaceae (previously Ralstonia) sp. PBA.</title>
        <authorList>
            <person name="Gan H.M."/>
        </authorList>
    </citation>
    <scope>NUCLEOTIDE SEQUENCE</scope>
    <source>
        <strain evidence="1">PBA</strain>
    </source>
</reference>
<evidence type="ECO:0000313" key="2">
    <source>
        <dbReference type="Proteomes" id="UP000004277"/>
    </source>
</evidence>
<comment type="caution">
    <text evidence="1">The sequence shown here is derived from an EMBL/GenBank/DDBJ whole genome shotgun (WGS) entry which is preliminary data.</text>
</comment>
<protein>
    <submittedName>
        <fullName evidence="1">Uncharacterized protein</fullName>
    </submittedName>
</protein>